<dbReference type="SUPFAM" id="SSF103481">
    <property type="entry name" value="Multidrug resistance efflux transporter EmrE"/>
    <property type="match status" value="1"/>
</dbReference>
<dbReference type="Proteomes" id="UP000186955">
    <property type="component" value="Unassembled WGS sequence"/>
</dbReference>
<dbReference type="GO" id="GO:0016020">
    <property type="term" value="C:membrane"/>
    <property type="evidence" value="ECO:0007669"/>
    <property type="project" value="UniProtKB-SubCell"/>
</dbReference>
<dbReference type="Pfam" id="PF06027">
    <property type="entry name" value="SLC35F"/>
    <property type="match status" value="1"/>
</dbReference>
<comment type="similarity">
    <text evidence="2">Belongs to the SLC35F solute transporter family.</text>
</comment>
<feature type="transmembrane region" description="Helical" evidence="9">
    <location>
        <begin position="288"/>
        <end position="310"/>
    </location>
</feature>
<feature type="region of interest" description="Disordered" evidence="8">
    <location>
        <begin position="396"/>
        <end position="418"/>
    </location>
</feature>
<evidence type="ECO:0000256" key="9">
    <source>
        <dbReference type="SAM" id="Phobius"/>
    </source>
</evidence>
<dbReference type="GO" id="GO:0022857">
    <property type="term" value="F:transmembrane transporter activity"/>
    <property type="evidence" value="ECO:0007669"/>
    <property type="project" value="InterPro"/>
</dbReference>
<dbReference type="OrthoDB" id="429955at2759"/>
<dbReference type="PANTHER" id="PTHR14233">
    <property type="entry name" value="DUF914-RELATED"/>
    <property type="match status" value="1"/>
</dbReference>
<evidence type="ECO:0000256" key="3">
    <source>
        <dbReference type="ARBA" id="ARBA00022448"/>
    </source>
</evidence>
<evidence type="ECO:0000256" key="6">
    <source>
        <dbReference type="ARBA" id="ARBA00022989"/>
    </source>
</evidence>
<evidence type="ECO:0000256" key="7">
    <source>
        <dbReference type="ARBA" id="ARBA00023136"/>
    </source>
</evidence>
<feature type="transmembrane region" description="Helical" evidence="9">
    <location>
        <begin position="160"/>
        <end position="180"/>
    </location>
</feature>
<evidence type="ECO:0000256" key="1">
    <source>
        <dbReference type="ARBA" id="ARBA00004477"/>
    </source>
</evidence>
<dbReference type="STRING" id="1316194.A0A1Q5U9X0"/>
<evidence type="ECO:0000313" key="11">
    <source>
        <dbReference type="Proteomes" id="UP000186955"/>
    </source>
</evidence>
<reference evidence="10 11" key="1">
    <citation type="submission" date="2016-10" db="EMBL/GenBank/DDBJ databases">
        <title>Genome sequence of the ascomycete fungus Penicillium subrubescens.</title>
        <authorList>
            <person name="De Vries R.P."/>
            <person name="Peng M."/>
            <person name="Dilokpimol A."/>
            <person name="Hilden K."/>
            <person name="Makela M.R."/>
            <person name="Grigoriev I."/>
            <person name="Riley R."/>
            <person name="Granchi Z."/>
        </authorList>
    </citation>
    <scope>NUCLEOTIDE SEQUENCE [LARGE SCALE GENOMIC DNA]</scope>
    <source>
        <strain evidence="10 11">CBS 132785</strain>
    </source>
</reference>
<comment type="caution">
    <text evidence="10">The sequence shown here is derived from an EMBL/GenBank/DDBJ whole genome shotgun (WGS) entry which is preliminary data.</text>
</comment>
<dbReference type="InterPro" id="IPR009262">
    <property type="entry name" value="SLC35_F1/F2/F6"/>
</dbReference>
<dbReference type="PANTHER" id="PTHR14233:SF4">
    <property type="entry name" value="SOLUTE CARRIER FAMILY 35 MEMBER F2"/>
    <property type="match status" value="1"/>
</dbReference>
<gene>
    <name evidence="10" type="ORF">PENSUB_5360</name>
</gene>
<feature type="transmembrane region" description="Helical" evidence="9">
    <location>
        <begin position="102"/>
        <end position="122"/>
    </location>
</feature>
<dbReference type="EMBL" id="MNBE01000552">
    <property type="protein sequence ID" value="OKP09274.1"/>
    <property type="molecule type" value="Genomic_DNA"/>
</dbReference>
<feature type="transmembrane region" description="Helical" evidence="9">
    <location>
        <begin position="343"/>
        <end position="362"/>
    </location>
</feature>
<keyword evidence="7 9" id="KW-0472">Membrane</keyword>
<feature type="transmembrane region" description="Helical" evidence="9">
    <location>
        <begin position="134"/>
        <end position="154"/>
    </location>
</feature>
<sequence>MSDSKNPVTVQTADSIDCVSSSSQPKNASVAVVSSATAEETPVVLADKVDEEKKGFLAYFKTKEFYIVLALGQLLAIANTSTSTFTTLLGEEGWAIPTFQTLLNYIVLTCIFTPYTIYRYGFKGWLRVIYTDGWKYIILAFCDVEGNYFVVLAYQYTTMLSAQLINFWAIVVVVVISFLFLKVRYHITQIAGIVICIGGMGVLIASDHITGTNGGDISSGHQLKGDLFALLGASFYGLTNTAEEYFVSKKPVYEVLGQLSLYGCIIDGVQSAIFERSNYHTSVWDGKVGGYLTGFTLCLSLFYCLAPLMFRLSSAAFFNISLLTMNFWGVCIGIKVFHYHIHWMYPIAFVLIIIGQLIYYLGRKALAEARKPWLGANQENGVAGLFTAKQRIEHATPAGADPQDHNPERPPAQNTSSV</sequence>
<evidence type="ECO:0008006" key="12">
    <source>
        <dbReference type="Google" id="ProtNLM"/>
    </source>
</evidence>
<dbReference type="InterPro" id="IPR052221">
    <property type="entry name" value="SLC35F_Transporter"/>
</dbReference>
<keyword evidence="3" id="KW-0813">Transport</keyword>
<keyword evidence="11" id="KW-1185">Reference proteome</keyword>
<feature type="region of interest" description="Disordered" evidence="8">
    <location>
        <begin position="1"/>
        <end position="26"/>
    </location>
</feature>
<dbReference type="AlphaFoldDB" id="A0A1Q5U9X0"/>
<evidence type="ECO:0000313" key="10">
    <source>
        <dbReference type="EMBL" id="OKP09274.1"/>
    </source>
</evidence>
<proteinExistence type="inferred from homology"/>
<name>A0A1Q5U9X0_9EURO</name>
<organism evidence="10 11">
    <name type="scientific">Penicillium subrubescens</name>
    <dbReference type="NCBI Taxonomy" id="1316194"/>
    <lineage>
        <taxon>Eukaryota</taxon>
        <taxon>Fungi</taxon>
        <taxon>Dikarya</taxon>
        <taxon>Ascomycota</taxon>
        <taxon>Pezizomycotina</taxon>
        <taxon>Eurotiomycetes</taxon>
        <taxon>Eurotiomycetidae</taxon>
        <taxon>Eurotiales</taxon>
        <taxon>Aspergillaceae</taxon>
        <taxon>Penicillium</taxon>
    </lineage>
</organism>
<evidence type="ECO:0000256" key="8">
    <source>
        <dbReference type="SAM" id="MobiDB-lite"/>
    </source>
</evidence>
<evidence type="ECO:0000256" key="4">
    <source>
        <dbReference type="ARBA" id="ARBA00022692"/>
    </source>
</evidence>
<feature type="transmembrane region" description="Helical" evidence="9">
    <location>
        <begin position="317"/>
        <end position="337"/>
    </location>
</feature>
<evidence type="ECO:0000256" key="2">
    <source>
        <dbReference type="ARBA" id="ARBA00007863"/>
    </source>
</evidence>
<comment type="subcellular location">
    <subcellularLocation>
        <location evidence="1">Endoplasmic reticulum membrane</location>
        <topology evidence="1">Multi-pass membrane protein</topology>
    </subcellularLocation>
</comment>
<feature type="transmembrane region" description="Helical" evidence="9">
    <location>
        <begin position="65"/>
        <end position="90"/>
    </location>
</feature>
<keyword evidence="5" id="KW-0256">Endoplasmic reticulum</keyword>
<dbReference type="InterPro" id="IPR037185">
    <property type="entry name" value="EmrE-like"/>
</dbReference>
<feature type="transmembrane region" description="Helical" evidence="9">
    <location>
        <begin position="187"/>
        <end position="206"/>
    </location>
</feature>
<accession>A0A1Q5U9X0</accession>
<protein>
    <recommendedName>
        <fullName evidence="12">Solute carrier family 35 member</fullName>
    </recommendedName>
</protein>
<evidence type="ECO:0000256" key="5">
    <source>
        <dbReference type="ARBA" id="ARBA00022824"/>
    </source>
</evidence>
<keyword evidence="4 9" id="KW-0812">Transmembrane</keyword>
<keyword evidence="6 9" id="KW-1133">Transmembrane helix</keyword>